<dbReference type="OrthoDB" id="9811127at2"/>
<dbReference type="Pfam" id="PF11154">
    <property type="entry name" value="DUF2934"/>
    <property type="match status" value="1"/>
</dbReference>
<dbReference type="EMBL" id="CP043499">
    <property type="protein sequence ID" value="QFY63588.1"/>
    <property type="molecule type" value="Genomic_DNA"/>
</dbReference>
<geneLocation type="plasmid" evidence="2 3">
    <name>unnamed</name>
</geneLocation>
<dbReference type="Proteomes" id="UP000326881">
    <property type="component" value="Plasmid unnamed"/>
</dbReference>
<keyword evidence="3" id="KW-1185">Reference proteome</keyword>
<dbReference type="AlphaFoldDB" id="A0A5Q0CCL2"/>
<name>A0A5Q0CCL2_9HYPH</name>
<gene>
    <name evidence="2" type="ORF">FZ934_25455</name>
</gene>
<evidence type="ECO:0000313" key="3">
    <source>
        <dbReference type="Proteomes" id="UP000326881"/>
    </source>
</evidence>
<feature type="region of interest" description="Disordered" evidence="1">
    <location>
        <begin position="35"/>
        <end position="87"/>
    </location>
</feature>
<proteinExistence type="predicted"/>
<reference evidence="2 3" key="1">
    <citation type="submission" date="2019-08" db="EMBL/GenBank/DDBJ databases">
        <title>Prosopis cineraria nodule microbiome.</title>
        <authorList>
            <person name="Ali R."/>
            <person name="Chaluvadi S.R."/>
            <person name="Wang X."/>
        </authorList>
    </citation>
    <scope>NUCLEOTIDE SEQUENCE [LARGE SCALE GENOMIC DNA]</scope>
    <source>
        <strain evidence="2 3">BG7</strain>
        <plasmid evidence="2 3">unnamed</plasmid>
    </source>
</reference>
<dbReference type="InterPro" id="IPR021327">
    <property type="entry name" value="DUF2934"/>
</dbReference>
<evidence type="ECO:0000313" key="2">
    <source>
        <dbReference type="EMBL" id="QFY63588.1"/>
    </source>
</evidence>
<protein>
    <submittedName>
        <fullName evidence="2">DUF2934 domain-containing protein</fullName>
    </submittedName>
</protein>
<sequence length="87" mass="9706">MTETQEEWIKKRAYALWEEEGRQSGRDHIHWEQAKRERAALEGSAASVDGKEVKNRAKRATSAPKSNGSAKGVPKTEAKRASVRKSA</sequence>
<organism evidence="2 3">
    <name type="scientific">Rhizobium grahamii</name>
    <dbReference type="NCBI Taxonomy" id="1120045"/>
    <lineage>
        <taxon>Bacteria</taxon>
        <taxon>Pseudomonadati</taxon>
        <taxon>Pseudomonadota</taxon>
        <taxon>Alphaproteobacteria</taxon>
        <taxon>Hyphomicrobiales</taxon>
        <taxon>Rhizobiaceae</taxon>
        <taxon>Rhizobium/Agrobacterium group</taxon>
        <taxon>Rhizobium</taxon>
    </lineage>
</organism>
<dbReference type="KEGG" id="rgr:FZ934_25455"/>
<dbReference type="RefSeq" id="WP_153273545.1">
    <property type="nucleotide sequence ID" value="NZ_CP043499.1"/>
</dbReference>
<accession>A0A5Q0CCL2</accession>
<keyword evidence="2" id="KW-0614">Plasmid</keyword>
<evidence type="ECO:0000256" key="1">
    <source>
        <dbReference type="SAM" id="MobiDB-lite"/>
    </source>
</evidence>